<comment type="caution">
    <text evidence="2">The sequence shown here is derived from an EMBL/GenBank/DDBJ whole genome shotgun (WGS) entry which is preliminary data.</text>
</comment>
<dbReference type="EMBL" id="JAMQGM010000015">
    <property type="protein sequence ID" value="MCM2577109.1"/>
    <property type="molecule type" value="Genomic_DNA"/>
</dbReference>
<dbReference type="RefSeq" id="WP_251411337.1">
    <property type="nucleotide sequence ID" value="NZ_JAMQGM010000015.1"/>
</dbReference>
<organism evidence="2 3">
    <name type="scientific">Streptomyces meridianus</name>
    <dbReference type="NCBI Taxonomy" id="2938945"/>
    <lineage>
        <taxon>Bacteria</taxon>
        <taxon>Bacillati</taxon>
        <taxon>Actinomycetota</taxon>
        <taxon>Actinomycetes</taxon>
        <taxon>Kitasatosporales</taxon>
        <taxon>Streptomycetaceae</taxon>
        <taxon>Streptomyces</taxon>
    </lineage>
</organism>
<name>A0ABT0X3X0_9ACTN</name>
<accession>A0ABT0X3X0</accession>
<reference evidence="2" key="1">
    <citation type="journal article" date="2023" name="Int. J. Syst. Evol. Microbiol.">
        <title>Streptomyces meridianus sp. nov. isolated from brackish water of the Tagus estuary in Alcochete, Portugal.</title>
        <authorList>
            <person name="Santos J.D.N."/>
            <person name="Klimek D."/>
            <person name="Calusinska M."/>
            <person name="Lobo Da Cunha A."/>
            <person name="Catita J."/>
            <person name="Goncalves H."/>
            <person name="Gonzalez I."/>
            <person name="Reyes F."/>
            <person name="Lage O.M."/>
        </authorList>
    </citation>
    <scope>NUCLEOTIDE SEQUENCE</scope>
    <source>
        <strain evidence="2">MTZ3.1</strain>
    </source>
</reference>
<sequence length="68" mass="6915">MTDTARAGAVRSHGLRLLALLGTGRSGRRHPVLAAVMVVPLAVLLAVGFGGWDAVVVQASSVAVLLGR</sequence>
<gene>
    <name evidence="2" type="ORF">M1E25_07020</name>
</gene>
<feature type="transmembrane region" description="Helical" evidence="1">
    <location>
        <begin position="32"/>
        <end position="52"/>
    </location>
</feature>
<keyword evidence="1" id="KW-0812">Transmembrane</keyword>
<dbReference type="Proteomes" id="UP001167160">
    <property type="component" value="Unassembled WGS sequence"/>
</dbReference>
<proteinExistence type="predicted"/>
<keyword evidence="3" id="KW-1185">Reference proteome</keyword>
<keyword evidence="1" id="KW-0472">Membrane</keyword>
<evidence type="ECO:0000313" key="2">
    <source>
        <dbReference type="EMBL" id="MCM2577109.1"/>
    </source>
</evidence>
<evidence type="ECO:0000313" key="3">
    <source>
        <dbReference type="Proteomes" id="UP001167160"/>
    </source>
</evidence>
<protein>
    <submittedName>
        <fullName evidence="2">Uncharacterized protein</fullName>
    </submittedName>
</protein>
<keyword evidence="1" id="KW-1133">Transmembrane helix</keyword>
<evidence type="ECO:0000256" key="1">
    <source>
        <dbReference type="SAM" id="Phobius"/>
    </source>
</evidence>